<dbReference type="PANTHER" id="PTHR11753">
    <property type="entry name" value="ADAPTOR COMPLEXES SMALL SUBUNIT FAMILY"/>
    <property type="match status" value="1"/>
</dbReference>
<feature type="compositionally biased region" description="Low complexity" evidence="12">
    <location>
        <begin position="650"/>
        <end position="661"/>
    </location>
</feature>
<feature type="compositionally biased region" description="Basic and acidic residues" evidence="12">
    <location>
        <begin position="577"/>
        <end position="588"/>
    </location>
</feature>
<evidence type="ECO:0000256" key="9">
    <source>
        <dbReference type="ARBA" id="ARBA00023176"/>
    </source>
</evidence>
<keyword evidence="5" id="KW-0813">Transport</keyword>
<keyword evidence="15" id="KW-1185">Reference proteome</keyword>
<dbReference type="GO" id="GO:0030121">
    <property type="term" value="C:AP-1 adaptor complex"/>
    <property type="evidence" value="ECO:0007669"/>
    <property type="project" value="InterPro"/>
</dbReference>
<feature type="region of interest" description="Disordered" evidence="12">
    <location>
        <begin position="438"/>
        <end position="462"/>
    </location>
</feature>
<feature type="compositionally biased region" description="Acidic residues" evidence="12">
    <location>
        <begin position="70"/>
        <end position="83"/>
    </location>
</feature>
<dbReference type="SUPFAM" id="SSF50729">
    <property type="entry name" value="PH domain-like"/>
    <property type="match status" value="1"/>
</dbReference>
<dbReference type="GO" id="GO:0035615">
    <property type="term" value="F:clathrin adaptor activity"/>
    <property type="evidence" value="ECO:0007669"/>
    <property type="project" value="InterPro"/>
</dbReference>
<feature type="compositionally biased region" description="Polar residues" evidence="12">
    <location>
        <begin position="100"/>
        <end position="117"/>
    </location>
</feature>
<dbReference type="InterPro" id="IPR016635">
    <property type="entry name" value="AP_complex_ssu"/>
</dbReference>
<evidence type="ECO:0000313" key="14">
    <source>
        <dbReference type="EMBL" id="CAF0741741.1"/>
    </source>
</evidence>
<feature type="region of interest" description="Disordered" evidence="12">
    <location>
        <begin position="54"/>
        <end position="127"/>
    </location>
</feature>
<dbReference type="FunFam" id="3.30.450.60:FF:000005">
    <property type="entry name" value="AP complex subunit sigma"/>
    <property type="match status" value="1"/>
</dbReference>
<dbReference type="GO" id="GO:0005905">
    <property type="term" value="C:clathrin-coated pit"/>
    <property type="evidence" value="ECO:0007669"/>
    <property type="project" value="UniProtKB-SubCell"/>
</dbReference>
<evidence type="ECO:0000256" key="4">
    <source>
        <dbReference type="ARBA" id="ARBA00006972"/>
    </source>
</evidence>
<comment type="subcellular location">
    <subcellularLocation>
        <location evidence="1">Cytoplasmic vesicle membrane</location>
        <topology evidence="1">Peripheral membrane protein</topology>
        <orientation evidence="1">Cytoplasmic side</orientation>
    </subcellularLocation>
    <subcellularLocation>
        <location evidence="2">Golgi apparatus</location>
    </subcellularLocation>
    <subcellularLocation>
        <location evidence="3">Membrane</location>
        <location evidence="3">Clathrin-coated pit</location>
    </subcellularLocation>
</comment>
<dbReference type="AlphaFoldDB" id="A0A813NWM7"/>
<feature type="region of interest" description="Disordered" evidence="12">
    <location>
        <begin position="567"/>
        <end position="661"/>
    </location>
</feature>
<dbReference type="PROSITE" id="PS50003">
    <property type="entry name" value="PH_DOMAIN"/>
    <property type="match status" value="1"/>
</dbReference>
<dbReference type="Proteomes" id="UP000663870">
    <property type="component" value="Unassembled WGS sequence"/>
</dbReference>
<reference evidence="14" key="1">
    <citation type="submission" date="2021-02" db="EMBL/GenBank/DDBJ databases">
        <authorList>
            <person name="Nowell W R."/>
        </authorList>
    </citation>
    <scope>NUCLEOTIDE SEQUENCE</scope>
</reference>
<feature type="compositionally biased region" description="Basic residues" evidence="12">
    <location>
        <begin position="637"/>
        <end position="646"/>
    </location>
</feature>
<dbReference type="InterPro" id="IPR011012">
    <property type="entry name" value="Longin-like_dom_sf"/>
</dbReference>
<dbReference type="SUPFAM" id="SSF64356">
    <property type="entry name" value="SNARE-like"/>
    <property type="match status" value="1"/>
</dbReference>
<dbReference type="Gene3D" id="2.30.29.30">
    <property type="entry name" value="Pleckstrin-homology domain (PH domain)/Phosphotyrosine-binding domain (PTB)"/>
    <property type="match status" value="1"/>
</dbReference>
<keyword evidence="10" id="KW-0968">Cytoplasmic vesicle</keyword>
<dbReference type="InterPro" id="IPR001849">
    <property type="entry name" value="PH_domain"/>
</dbReference>
<accession>A0A813NWM7</accession>
<comment type="similarity">
    <text evidence="4">Belongs to the adaptor complexes small subunit family.</text>
</comment>
<feature type="domain" description="PH" evidence="13">
    <location>
        <begin position="171"/>
        <end position="276"/>
    </location>
</feature>
<evidence type="ECO:0000256" key="1">
    <source>
        <dbReference type="ARBA" id="ARBA00004180"/>
    </source>
</evidence>
<dbReference type="PROSITE" id="PS00989">
    <property type="entry name" value="CLAT_ADAPTOR_S"/>
    <property type="match status" value="1"/>
</dbReference>
<dbReference type="InterPro" id="IPR022775">
    <property type="entry name" value="AP_mu_sigma_su"/>
</dbReference>
<dbReference type="InterPro" id="IPR000804">
    <property type="entry name" value="Clathrin_sm-chain_CS"/>
</dbReference>
<keyword evidence="9" id="KW-0168">Coated pit</keyword>
<evidence type="ECO:0000256" key="3">
    <source>
        <dbReference type="ARBA" id="ARBA00004600"/>
    </source>
</evidence>
<feature type="compositionally biased region" description="Polar residues" evidence="12">
    <location>
        <begin position="452"/>
        <end position="462"/>
    </location>
</feature>
<dbReference type="EMBL" id="CAJNOL010000012">
    <property type="protein sequence ID" value="CAF0741741.1"/>
    <property type="molecule type" value="Genomic_DNA"/>
</dbReference>
<gene>
    <name evidence="14" type="ORF">JXQ802_LOCUS1167</name>
</gene>
<protein>
    <recommendedName>
        <fullName evidence="13">PH domain-containing protein</fullName>
    </recommendedName>
</protein>
<evidence type="ECO:0000256" key="8">
    <source>
        <dbReference type="ARBA" id="ARBA00023136"/>
    </source>
</evidence>
<dbReference type="CDD" id="cd14831">
    <property type="entry name" value="AP1_sigma"/>
    <property type="match status" value="1"/>
</dbReference>
<evidence type="ECO:0000256" key="11">
    <source>
        <dbReference type="ARBA" id="ARBA00065677"/>
    </source>
</evidence>
<proteinExistence type="inferred from homology"/>
<evidence type="ECO:0000256" key="6">
    <source>
        <dbReference type="ARBA" id="ARBA00022927"/>
    </source>
</evidence>
<evidence type="ECO:0000256" key="12">
    <source>
        <dbReference type="SAM" id="MobiDB-lite"/>
    </source>
</evidence>
<name>A0A813NWM7_9BILA</name>
<keyword evidence="7" id="KW-0333">Golgi apparatus</keyword>
<sequence>MASTTSTNVNELLPGLESFLRSMLNSTNLDHDHQEIAAMYVSKLDQLGKQVNQQQTSTIDDQSLINTDLVSEEESDDFTDEEEEQRKKDLEEQQQQQQESTPIVSRRSSVTDNQLYHSTSRKSSSSNSQWYIDIPKNAYLEALPTQSSNGYNASLSSKAPSRSSISTPSSTIIADGLLLTYDENHNWIWRYYVLDDFDLICFPADRKTSSTNHTQSDNDSSPLWVSDMTNAKVHTTTIDKVECLCLQIGLAEAIYVRPSDPSQMNIWLKAFRDAASSQKSKDNSKSRSNVKTLSRNARRMFAQFNRKKGQIVSHLLDQMANVTGVDEKTRKHCELRGFLVISLDNITFVTKYCTIVDGIFRIHKSRLSEQTEHELYLNRCKLSFPEERTRDIQFALIDEQVQTIFIRGNNIYSMGRLLNTLAKYVEIVGSSQYIFTSGGSERSTPLIKHRQSSTPNSSQPHIYSDVDASSSVINMSQSNEIYSPSSIKSIPTSQNSISNIKATVYHNASKLHDNDSDDRAFILPTRRLTNDTNNTSTQQNTISINETYDRPKAFDNIALMSTSIDRNNNHVFVPPQRNDKTKNEDKNTYSKSHSSPNHISYSHRSKSKSSHSNTSYEPSSSPEHTVFCLRSSDSSSSHHRNSRRRPNPLPRRTLTQTTPTDYVNKFTNLFTKSFSTPSTSISTSTSNEHHMGTQTYETISSQSPSHFNTNYIRSPMPTANIHPTYKEHSMSKCVYDIPITIERSTKGVVTPFEEYEKPNIRNSRSIQPMPSYQLNNYQNKKQEEDEQQEEEEETPYAQGYDNLAKNDGIGKFRFVVPFNHSPTSAFISSKSTIKPINSPVSSSSSTMSSYSTVRQASLSSNKNSTINNNNSNIRSTLMTAIQFILLFSRQGKLRLQKWYTSQTEKSKKKITRELIATVLSRKPKMSSFLEWKDLKIVYKRYASLYFCCAIEQEDNELLTLETIHRYVELLDKYFGSVCELDIIFNFEKAYFIFDEFILGGEIQETSKKSVLKAINDQDVIQEEELEEKRSVLEDLGLA</sequence>
<keyword evidence="6" id="KW-0653">Protein transport</keyword>
<evidence type="ECO:0000256" key="2">
    <source>
        <dbReference type="ARBA" id="ARBA00004555"/>
    </source>
</evidence>
<dbReference type="SMART" id="SM00233">
    <property type="entry name" value="PH"/>
    <property type="match status" value="1"/>
</dbReference>
<comment type="subunit">
    <text evidence="11">Adaptor protein complex 1 (AP-1) is a heterotetramer composed of two large adaptins (gamma-type subunit AP1G1 and beta-type subunit AP1B1), a medium adaptin (mu-type subunit AP1M1 or AP1M2) and a small adaptin (sigma-type subunit AP1S1 or AP1S2 or AP1S3).</text>
</comment>
<feature type="compositionally biased region" description="Polar residues" evidence="12">
    <location>
        <begin position="589"/>
        <end position="599"/>
    </location>
</feature>
<comment type="caution">
    <text evidence="14">The sequence shown here is derived from an EMBL/GenBank/DDBJ whole genome shotgun (WGS) entry which is preliminary data.</text>
</comment>
<feature type="compositionally biased region" description="Polar residues" evidence="12">
    <location>
        <begin position="54"/>
        <end position="69"/>
    </location>
</feature>
<evidence type="ECO:0000256" key="5">
    <source>
        <dbReference type="ARBA" id="ARBA00022448"/>
    </source>
</evidence>
<dbReference type="InterPro" id="IPR044733">
    <property type="entry name" value="AP1_sigma"/>
</dbReference>
<organism evidence="14 15">
    <name type="scientific">Rotaria sordida</name>
    <dbReference type="NCBI Taxonomy" id="392033"/>
    <lineage>
        <taxon>Eukaryota</taxon>
        <taxon>Metazoa</taxon>
        <taxon>Spiralia</taxon>
        <taxon>Gnathifera</taxon>
        <taxon>Rotifera</taxon>
        <taxon>Eurotatoria</taxon>
        <taxon>Bdelloidea</taxon>
        <taxon>Philodinida</taxon>
        <taxon>Philodinidae</taxon>
        <taxon>Rotaria</taxon>
    </lineage>
</organism>
<dbReference type="Gene3D" id="3.30.450.60">
    <property type="match status" value="1"/>
</dbReference>
<dbReference type="Pfam" id="PF01217">
    <property type="entry name" value="Clat_adaptor_s"/>
    <property type="match status" value="1"/>
</dbReference>
<evidence type="ECO:0000313" key="15">
    <source>
        <dbReference type="Proteomes" id="UP000663870"/>
    </source>
</evidence>
<dbReference type="GO" id="GO:0006886">
    <property type="term" value="P:intracellular protein transport"/>
    <property type="evidence" value="ECO:0007669"/>
    <property type="project" value="InterPro"/>
</dbReference>
<dbReference type="InterPro" id="IPR011993">
    <property type="entry name" value="PH-like_dom_sf"/>
</dbReference>
<evidence type="ECO:0000259" key="13">
    <source>
        <dbReference type="PROSITE" id="PS50003"/>
    </source>
</evidence>
<evidence type="ECO:0000256" key="10">
    <source>
        <dbReference type="ARBA" id="ARBA00023329"/>
    </source>
</evidence>
<keyword evidence="8" id="KW-0472">Membrane</keyword>
<evidence type="ECO:0000256" key="7">
    <source>
        <dbReference type="ARBA" id="ARBA00023034"/>
    </source>
</evidence>